<sequence length="42" mass="4807">MIMKVRPPKTSEVFKTPEVFHPPESVRSGTKMTFPQQTNVMS</sequence>
<feature type="compositionally biased region" description="Polar residues" evidence="1">
    <location>
        <begin position="27"/>
        <end position="42"/>
    </location>
</feature>
<evidence type="ECO:0000313" key="3">
    <source>
        <dbReference type="Proteomes" id="UP000663722"/>
    </source>
</evidence>
<dbReference type="EMBL" id="CP061800">
    <property type="protein sequence ID" value="QTA86383.1"/>
    <property type="molecule type" value="Genomic_DNA"/>
</dbReference>
<organism evidence="2 3">
    <name type="scientific">Desulfonema magnum</name>
    <dbReference type="NCBI Taxonomy" id="45655"/>
    <lineage>
        <taxon>Bacteria</taxon>
        <taxon>Pseudomonadati</taxon>
        <taxon>Thermodesulfobacteriota</taxon>
        <taxon>Desulfobacteria</taxon>
        <taxon>Desulfobacterales</taxon>
        <taxon>Desulfococcaceae</taxon>
        <taxon>Desulfonema</taxon>
    </lineage>
</organism>
<dbReference type="Proteomes" id="UP000663722">
    <property type="component" value="Chromosome"/>
</dbReference>
<feature type="region of interest" description="Disordered" evidence="1">
    <location>
        <begin position="20"/>
        <end position="42"/>
    </location>
</feature>
<accession>A0A975GN06</accession>
<gene>
    <name evidence="2" type="ORF">dnm_024070</name>
</gene>
<keyword evidence="3" id="KW-1185">Reference proteome</keyword>
<name>A0A975GN06_9BACT</name>
<reference evidence="2" key="1">
    <citation type="journal article" date="2021" name="Microb. Physiol.">
        <title>Proteogenomic Insights into the Physiology of Marine, Sulfate-Reducing, Filamentous Desulfonema limicola and Desulfonema magnum.</title>
        <authorList>
            <person name="Schnaars V."/>
            <person name="Wohlbrand L."/>
            <person name="Scheve S."/>
            <person name="Hinrichs C."/>
            <person name="Reinhardt R."/>
            <person name="Rabus R."/>
        </authorList>
    </citation>
    <scope>NUCLEOTIDE SEQUENCE</scope>
    <source>
        <strain evidence="2">4be13</strain>
    </source>
</reference>
<evidence type="ECO:0000313" key="2">
    <source>
        <dbReference type="EMBL" id="QTA86383.1"/>
    </source>
</evidence>
<proteinExistence type="predicted"/>
<protein>
    <submittedName>
        <fullName evidence="2">Uncharacterized protein</fullName>
    </submittedName>
</protein>
<dbReference type="KEGG" id="dmm:dnm_024070"/>
<evidence type="ECO:0000256" key="1">
    <source>
        <dbReference type="SAM" id="MobiDB-lite"/>
    </source>
</evidence>
<dbReference type="AlphaFoldDB" id="A0A975GN06"/>